<evidence type="ECO:0000313" key="6">
    <source>
        <dbReference type="Proteomes" id="UP000053890"/>
    </source>
</evidence>
<dbReference type="OrthoDB" id="407198at2759"/>
<protein>
    <recommendedName>
        <fullName evidence="4">MYND-type domain-containing protein</fullName>
    </recommendedName>
</protein>
<organism evidence="5 6">
    <name type="scientific">Rhodotorula graminis (strain WP1)</name>
    <dbReference type="NCBI Taxonomy" id="578459"/>
    <lineage>
        <taxon>Eukaryota</taxon>
        <taxon>Fungi</taxon>
        <taxon>Dikarya</taxon>
        <taxon>Basidiomycota</taxon>
        <taxon>Pucciniomycotina</taxon>
        <taxon>Microbotryomycetes</taxon>
        <taxon>Sporidiobolales</taxon>
        <taxon>Sporidiobolaceae</taxon>
        <taxon>Rhodotorula</taxon>
    </lineage>
</organism>
<dbReference type="AlphaFoldDB" id="A0A194S794"/>
<keyword evidence="6" id="KW-1185">Reference proteome</keyword>
<dbReference type="GO" id="GO:0008270">
    <property type="term" value="F:zinc ion binding"/>
    <property type="evidence" value="ECO:0007669"/>
    <property type="project" value="UniProtKB-KW"/>
</dbReference>
<gene>
    <name evidence="5" type="ORF">RHOBADRAFT_43776</name>
</gene>
<name>A0A194S794_RHOGW</name>
<dbReference type="Pfam" id="PF01753">
    <property type="entry name" value="zf-MYND"/>
    <property type="match status" value="1"/>
</dbReference>
<reference evidence="5 6" key="1">
    <citation type="journal article" date="2015" name="Front. Microbiol.">
        <title>Genome sequence of the plant growth promoting endophytic yeast Rhodotorula graminis WP1.</title>
        <authorList>
            <person name="Firrincieli A."/>
            <person name="Otillar R."/>
            <person name="Salamov A."/>
            <person name="Schmutz J."/>
            <person name="Khan Z."/>
            <person name="Redman R.S."/>
            <person name="Fleck N.D."/>
            <person name="Lindquist E."/>
            <person name="Grigoriev I.V."/>
            <person name="Doty S.L."/>
        </authorList>
    </citation>
    <scope>NUCLEOTIDE SEQUENCE [LARGE SCALE GENOMIC DNA]</scope>
    <source>
        <strain evidence="5 6">WP1</strain>
    </source>
</reference>
<keyword evidence="1" id="KW-0479">Metal-binding</keyword>
<keyword evidence="2" id="KW-0863">Zinc-finger</keyword>
<feature type="domain" description="MYND-type" evidence="4">
    <location>
        <begin position="9"/>
        <end position="49"/>
    </location>
</feature>
<dbReference type="RefSeq" id="XP_018271335.1">
    <property type="nucleotide sequence ID" value="XM_018414290.1"/>
</dbReference>
<accession>A0A194S794</accession>
<evidence type="ECO:0000256" key="1">
    <source>
        <dbReference type="ARBA" id="ARBA00022723"/>
    </source>
</evidence>
<sequence length="265" mass="30085">MSSEWDETCLVCGTKTKNRCAKCAAAGISLFFCSADHQKLVWKVHKRVCGPTKANPFVYPLLSKDESGQILEHMHDSSGQLSRFPQQTSTVAKALQHFLQIPGRELRDCIRTVTEGGPNELVTPDIQRRVLVIARAHENARTLDLRHIVTSPVANPFGNLASWDWYSARDTTEASTMRWGDEPWRSWYRHAMLVYLYLMDQCRREPNSPETTTRAAWLERLVERNDTFIRTTIAPTCPHLADSMLETALRVKDAMQMLGMPTGPV</sequence>
<proteinExistence type="predicted"/>
<dbReference type="InterPro" id="IPR002893">
    <property type="entry name" value="Znf_MYND"/>
</dbReference>
<keyword evidence="3" id="KW-0862">Zinc</keyword>
<evidence type="ECO:0000256" key="2">
    <source>
        <dbReference type="ARBA" id="ARBA00022771"/>
    </source>
</evidence>
<dbReference type="GeneID" id="28974738"/>
<dbReference type="Proteomes" id="UP000053890">
    <property type="component" value="Unassembled WGS sequence"/>
</dbReference>
<evidence type="ECO:0000313" key="5">
    <source>
        <dbReference type="EMBL" id="KPV75286.1"/>
    </source>
</evidence>
<evidence type="ECO:0000256" key="3">
    <source>
        <dbReference type="ARBA" id="ARBA00022833"/>
    </source>
</evidence>
<dbReference type="SUPFAM" id="SSF144232">
    <property type="entry name" value="HIT/MYND zinc finger-like"/>
    <property type="match status" value="1"/>
</dbReference>
<dbReference type="Gene3D" id="6.10.140.2220">
    <property type="match status" value="1"/>
</dbReference>
<evidence type="ECO:0000259" key="4">
    <source>
        <dbReference type="Pfam" id="PF01753"/>
    </source>
</evidence>
<dbReference type="EMBL" id="KQ474078">
    <property type="protein sequence ID" value="KPV75286.1"/>
    <property type="molecule type" value="Genomic_DNA"/>
</dbReference>